<feature type="binding site" evidence="7 8">
    <location>
        <position position="74"/>
    </location>
    <ligand>
        <name>S-adenosyl-L-methionine</name>
        <dbReference type="ChEBI" id="CHEBI:59789"/>
    </ligand>
</feature>
<name>A0A6B2LZ68_9BACT</name>
<dbReference type="EMBL" id="JAAGNX010000002">
    <property type="protein sequence ID" value="NDV62011.1"/>
    <property type="molecule type" value="Genomic_DNA"/>
</dbReference>
<gene>
    <name evidence="7 10" type="primary">rsmA</name>
    <name evidence="7" type="synonym">ksgA</name>
    <name evidence="10" type="ORF">G0Q06_06070</name>
</gene>
<evidence type="ECO:0000256" key="8">
    <source>
        <dbReference type="PROSITE-ProRule" id="PRU01026"/>
    </source>
</evidence>
<comment type="catalytic activity">
    <reaction evidence="7">
        <text>adenosine(1518)/adenosine(1519) in 16S rRNA + 4 S-adenosyl-L-methionine = N(6)-dimethyladenosine(1518)/N(6)-dimethyladenosine(1519) in 16S rRNA + 4 S-adenosyl-L-homocysteine + 4 H(+)</text>
        <dbReference type="Rhea" id="RHEA:19609"/>
        <dbReference type="Rhea" id="RHEA-COMP:10232"/>
        <dbReference type="Rhea" id="RHEA-COMP:10233"/>
        <dbReference type="ChEBI" id="CHEBI:15378"/>
        <dbReference type="ChEBI" id="CHEBI:57856"/>
        <dbReference type="ChEBI" id="CHEBI:59789"/>
        <dbReference type="ChEBI" id="CHEBI:74411"/>
        <dbReference type="ChEBI" id="CHEBI:74493"/>
        <dbReference type="EC" id="2.1.1.182"/>
    </reaction>
</comment>
<reference evidence="10 11" key="1">
    <citation type="submission" date="2020-02" db="EMBL/GenBank/DDBJ databases">
        <title>Albibacoteraceae fam. nov., the first described family within the subdivision 4 Verrucomicrobia.</title>
        <authorList>
            <person name="Xi F."/>
        </authorList>
    </citation>
    <scope>NUCLEOTIDE SEQUENCE [LARGE SCALE GENOMIC DNA]</scope>
    <source>
        <strain evidence="10 11">CK1056</strain>
    </source>
</reference>
<feature type="binding site" evidence="7 8">
    <location>
        <position position="26"/>
    </location>
    <ligand>
        <name>S-adenosyl-L-methionine</name>
        <dbReference type="ChEBI" id="CHEBI:59789"/>
    </ligand>
</feature>
<dbReference type="InterPro" id="IPR001737">
    <property type="entry name" value="KsgA/Erm"/>
</dbReference>
<keyword evidence="2 7" id="KW-0698">rRNA processing</keyword>
<evidence type="ECO:0000256" key="4">
    <source>
        <dbReference type="ARBA" id="ARBA00022679"/>
    </source>
</evidence>
<dbReference type="SUPFAM" id="SSF53335">
    <property type="entry name" value="S-adenosyl-L-methionine-dependent methyltransferases"/>
    <property type="match status" value="1"/>
</dbReference>
<evidence type="ECO:0000259" key="9">
    <source>
        <dbReference type="SMART" id="SM00650"/>
    </source>
</evidence>
<dbReference type="InterPro" id="IPR020598">
    <property type="entry name" value="rRNA_Ade_methylase_Trfase_N"/>
</dbReference>
<keyword evidence="4 7" id="KW-0808">Transferase</keyword>
<dbReference type="SMART" id="SM00650">
    <property type="entry name" value="rADc"/>
    <property type="match status" value="1"/>
</dbReference>
<evidence type="ECO:0000256" key="6">
    <source>
        <dbReference type="ARBA" id="ARBA00022884"/>
    </source>
</evidence>
<dbReference type="Pfam" id="PF00398">
    <property type="entry name" value="RrnaAD"/>
    <property type="match status" value="1"/>
</dbReference>
<dbReference type="Gene3D" id="3.40.50.150">
    <property type="entry name" value="Vaccinia Virus protein VP39"/>
    <property type="match status" value="1"/>
</dbReference>
<comment type="function">
    <text evidence="7">Specifically dimethylates two adjacent adenosines (A1518 and A1519) in the loop of a conserved hairpin near the 3'-end of 16S rRNA in the 30S particle. May play a critical role in biogenesis of 30S subunits.</text>
</comment>
<keyword evidence="11" id="KW-1185">Reference proteome</keyword>
<feature type="binding site" evidence="7 8">
    <location>
        <position position="122"/>
    </location>
    <ligand>
        <name>S-adenosyl-L-methionine</name>
        <dbReference type="ChEBI" id="CHEBI:59789"/>
    </ligand>
</feature>
<dbReference type="AlphaFoldDB" id="A0A6B2LZ68"/>
<dbReference type="Gene3D" id="1.10.8.100">
    <property type="entry name" value="Ribosomal RNA adenine dimethylase-like, domain 2"/>
    <property type="match status" value="1"/>
</dbReference>
<keyword evidence="5 7" id="KW-0949">S-adenosyl-L-methionine</keyword>
<dbReference type="PROSITE" id="PS01131">
    <property type="entry name" value="RRNA_A_DIMETH"/>
    <property type="match status" value="1"/>
</dbReference>
<evidence type="ECO:0000256" key="7">
    <source>
        <dbReference type="HAMAP-Rule" id="MF_00607"/>
    </source>
</evidence>
<dbReference type="GO" id="GO:0052908">
    <property type="term" value="F:16S rRNA (adenine(1518)-N(6)/adenine(1519)-N(6))-dimethyltransferase activity"/>
    <property type="evidence" value="ECO:0007669"/>
    <property type="project" value="UniProtKB-EC"/>
</dbReference>
<dbReference type="NCBIfam" id="TIGR00755">
    <property type="entry name" value="ksgA"/>
    <property type="match status" value="1"/>
</dbReference>
<proteinExistence type="inferred from homology"/>
<keyword evidence="3 7" id="KW-0489">Methyltransferase</keyword>
<comment type="caution">
    <text evidence="10">The sequence shown here is derived from an EMBL/GenBank/DDBJ whole genome shotgun (WGS) entry which is preliminary data.</text>
</comment>
<dbReference type="InterPro" id="IPR023165">
    <property type="entry name" value="rRNA_Ade_diMease-like_C"/>
</dbReference>
<feature type="domain" description="Ribosomal RNA adenine methylase transferase N-terminal" evidence="9">
    <location>
        <begin position="33"/>
        <end position="206"/>
    </location>
</feature>
<dbReference type="HAMAP" id="MF_00607">
    <property type="entry name" value="16SrRNA_methyltr_A"/>
    <property type="match status" value="1"/>
</dbReference>
<evidence type="ECO:0000256" key="2">
    <source>
        <dbReference type="ARBA" id="ARBA00022552"/>
    </source>
</evidence>
<dbReference type="EC" id="2.1.1.182" evidence="7"/>
<dbReference type="PANTHER" id="PTHR11727:SF7">
    <property type="entry name" value="DIMETHYLADENOSINE TRANSFERASE-RELATED"/>
    <property type="match status" value="1"/>
</dbReference>
<evidence type="ECO:0000256" key="3">
    <source>
        <dbReference type="ARBA" id="ARBA00022603"/>
    </source>
</evidence>
<feature type="binding site" evidence="7 8">
    <location>
        <position position="101"/>
    </location>
    <ligand>
        <name>S-adenosyl-L-methionine</name>
        <dbReference type="ChEBI" id="CHEBI:59789"/>
    </ligand>
</feature>
<dbReference type="PROSITE" id="PS51689">
    <property type="entry name" value="SAM_RNA_A_N6_MT"/>
    <property type="match status" value="1"/>
</dbReference>
<keyword evidence="1 7" id="KW-0963">Cytoplasm</keyword>
<evidence type="ECO:0000313" key="10">
    <source>
        <dbReference type="EMBL" id="NDV62011.1"/>
    </source>
</evidence>
<evidence type="ECO:0000313" key="11">
    <source>
        <dbReference type="Proteomes" id="UP000478417"/>
    </source>
</evidence>
<accession>A0A6B2LZ68</accession>
<keyword evidence="6 7" id="KW-0694">RNA-binding</keyword>
<protein>
    <recommendedName>
        <fullName evidence="7">Ribosomal RNA small subunit methyltransferase A</fullName>
        <ecNumber evidence="7">2.1.1.182</ecNumber>
    </recommendedName>
    <alternativeName>
        <fullName evidence="7">16S rRNA (adenine(1518)-N(6)/adenine(1519)-N(6))-dimethyltransferase</fullName>
    </alternativeName>
    <alternativeName>
        <fullName evidence="7">16S rRNA dimethyladenosine transferase</fullName>
    </alternativeName>
    <alternativeName>
        <fullName evidence="7">16S rRNA dimethylase</fullName>
    </alternativeName>
    <alternativeName>
        <fullName evidence="7">S-adenosylmethionine-6-N', N'-adenosyl(rRNA) dimethyltransferase</fullName>
    </alternativeName>
</protein>
<dbReference type="RefSeq" id="WP_163963528.1">
    <property type="nucleotide sequence ID" value="NZ_JAAGNX010000002.1"/>
</dbReference>
<dbReference type="Proteomes" id="UP000478417">
    <property type="component" value="Unassembled WGS sequence"/>
</dbReference>
<dbReference type="InterPro" id="IPR020596">
    <property type="entry name" value="rRNA_Ade_Mease_Trfase_CS"/>
</dbReference>
<dbReference type="InterPro" id="IPR029063">
    <property type="entry name" value="SAM-dependent_MTases_sf"/>
</dbReference>
<dbReference type="GO" id="GO:0003723">
    <property type="term" value="F:RNA binding"/>
    <property type="evidence" value="ECO:0007669"/>
    <property type="project" value="UniProtKB-UniRule"/>
</dbReference>
<feature type="binding site" evidence="7 8">
    <location>
        <position position="53"/>
    </location>
    <ligand>
        <name>S-adenosyl-L-methionine</name>
        <dbReference type="ChEBI" id="CHEBI:59789"/>
    </ligand>
</feature>
<organism evidence="10 11">
    <name type="scientific">Oceanipulchritudo coccoides</name>
    <dbReference type="NCBI Taxonomy" id="2706888"/>
    <lineage>
        <taxon>Bacteria</taxon>
        <taxon>Pseudomonadati</taxon>
        <taxon>Verrucomicrobiota</taxon>
        <taxon>Opitutia</taxon>
        <taxon>Puniceicoccales</taxon>
        <taxon>Oceanipulchritudinaceae</taxon>
        <taxon>Oceanipulchritudo</taxon>
    </lineage>
</organism>
<dbReference type="GO" id="GO:0005829">
    <property type="term" value="C:cytosol"/>
    <property type="evidence" value="ECO:0007669"/>
    <property type="project" value="TreeGrafter"/>
</dbReference>
<evidence type="ECO:0000256" key="5">
    <source>
        <dbReference type="ARBA" id="ARBA00022691"/>
    </source>
</evidence>
<dbReference type="PANTHER" id="PTHR11727">
    <property type="entry name" value="DIMETHYLADENOSINE TRANSFERASE"/>
    <property type="match status" value="1"/>
</dbReference>
<evidence type="ECO:0000256" key="1">
    <source>
        <dbReference type="ARBA" id="ARBA00022490"/>
    </source>
</evidence>
<sequence>MPLTPSATRALLESLGHRPRKPLGQNFLIDGNIVRKSLQLAGLQAGETAIEIGPGLGTLSRAMLELGCTVYSIELDSSLSGHLSDTLSKEFPGTFHLLEGDAVKHPRAGTPESTANLKVVANLPYAITTPWLEGMLEVPLPSDMVLMMQKEAADRITAQPGSKAYGAISIFIGAAYERAGVHKVSRACFYPVPGVDSLLLHLRKKDKPVLFSEPARELIRQLFTQRRKQIGSLLQKREDLHPWLEMLPEYGRDRTTRPEAIPLEAWLALDGLGSN</sequence>
<dbReference type="InterPro" id="IPR011530">
    <property type="entry name" value="rRNA_adenine_dimethylase"/>
</dbReference>
<feature type="binding site" evidence="7 8">
    <location>
        <position position="28"/>
    </location>
    <ligand>
        <name>S-adenosyl-L-methionine</name>
        <dbReference type="ChEBI" id="CHEBI:59789"/>
    </ligand>
</feature>
<comment type="similarity">
    <text evidence="7">Belongs to the class I-like SAM-binding methyltransferase superfamily. rRNA adenine N(6)-methyltransferase family. RsmA subfamily.</text>
</comment>
<comment type="subcellular location">
    <subcellularLocation>
        <location evidence="7">Cytoplasm</location>
    </subcellularLocation>
</comment>